<dbReference type="InterPro" id="IPR036875">
    <property type="entry name" value="Znf_CCHC_sf"/>
</dbReference>
<dbReference type="GO" id="GO:0003676">
    <property type="term" value="F:nucleic acid binding"/>
    <property type="evidence" value="ECO:0007669"/>
    <property type="project" value="InterPro"/>
</dbReference>
<evidence type="ECO:0000256" key="1">
    <source>
        <dbReference type="PROSITE-ProRule" id="PRU00047"/>
    </source>
</evidence>
<proteinExistence type="predicted"/>
<dbReference type="PROSITE" id="PS50158">
    <property type="entry name" value="ZF_CCHC"/>
    <property type="match status" value="1"/>
</dbReference>
<comment type="caution">
    <text evidence="4">The sequence shown here is derived from an EMBL/GenBank/DDBJ whole genome shotgun (WGS) entry which is preliminary data.</text>
</comment>
<dbReference type="PANTHER" id="PTHR48453">
    <property type="entry name" value="CCHC-TYPE DOMAIN-CONTAINING PROTEIN"/>
    <property type="match status" value="1"/>
</dbReference>
<reference evidence="4" key="1">
    <citation type="submission" date="2023-03" db="EMBL/GenBank/DDBJ databases">
        <authorList>
            <person name="Steffen K."/>
            <person name="Cardenas P."/>
        </authorList>
    </citation>
    <scope>NUCLEOTIDE SEQUENCE</scope>
</reference>
<sequence length="383" mass="42622">MELRQKRFVYEKAFSVERIIQNLKTYQVATGEAELSVLCKSKHVSETSGAANTKSSVATERKRRRRRKYKERRQIKRSREEEGSEVNEGSFGSTERGASTSQVGTSSSLGLLAVQYSSSEGEEVSSPHSKIATSEALPVPDAILGMYVGEEEGVRGEECGEEGGGDETRAYSELGFFESQESPGEGDDGVKRKTITSATSLVKESPKKEKWDEVKAKWKFPVSKLQTYVCANCGKVGHFTQDCTVEAAQKEPLRIPTDLKALYSKSVHCDGRGHITAHLLSHPTHNCLYSSKLKKVIKCSNSMCQTVSIYDLYICSQCLGNAFSQHYSMVTACWSSAGLRKIQNAIACEDHFHWHRVNCPSSAEENFVTRDKLQQATLSEFYF</sequence>
<organism evidence="4 5">
    <name type="scientific">Geodia barretti</name>
    <name type="common">Barrett's horny sponge</name>
    <dbReference type="NCBI Taxonomy" id="519541"/>
    <lineage>
        <taxon>Eukaryota</taxon>
        <taxon>Metazoa</taxon>
        <taxon>Porifera</taxon>
        <taxon>Demospongiae</taxon>
        <taxon>Heteroscleromorpha</taxon>
        <taxon>Tetractinellida</taxon>
        <taxon>Astrophorina</taxon>
        <taxon>Geodiidae</taxon>
        <taxon>Geodia</taxon>
    </lineage>
</organism>
<dbReference type="AlphaFoldDB" id="A0AA35SWF2"/>
<dbReference type="GO" id="GO:0008270">
    <property type="term" value="F:zinc ion binding"/>
    <property type="evidence" value="ECO:0007669"/>
    <property type="project" value="UniProtKB-KW"/>
</dbReference>
<feature type="compositionally biased region" description="Basic residues" evidence="2">
    <location>
        <begin position="61"/>
        <end position="76"/>
    </location>
</feature>
<feature type="compositionally biased region" description="Polar residues" evidence="2">
    <location>
        <begin position="46"/>
        <end position="58"/>
    </location>
</feature>
<dbReference type="InterPro" id="IPR001878">
    <property type="entry name" value="Znf_CCHC"/>
</dbReference>
<evidence type="ECO:0000256" key="2">
    <source>
        <dbReference type="SAM" id="MobiDB-lite"/>
    </source>
</evidence>
<protein>
    <recommendedName>
        <fullName evidence="3">CCHC-type domain-containing protein</fullName>
    </recommendedName>
</protein>
<dbReference type="SMART" id="SM00343">
    <property type="entry name" value="ZnF_C2HC"/>
    <property type="match status" value="1"/>
</dbReference>
<keyword evidence="1" id="KW-0479">Metal-binding</keyword>
<evidence type="ECO:0000313" key="4">
    <source>
        <dbReference type="EMBL" id="CAI8036618.1"/>
    </source>
</evidence>
<keyword evidence="1" id="KW-0862">Zinc</keyword>
<feature type="compositionally biased region" description="Polar residues" evidence="2">
    <location>
        <begin position="90"/>
        <end position="105"/>
    </location>
</feature>
<gene>
    <name evidence="4" type="ORF">GBAR_LOCUS20505</name>
</gene>
<dbReference type="EMBL" id="CASHTH010002884">
    <property type="protein sequence ID" value="CAI8036618.1"/>
    <property type="molecule type" value="Genomic_DNA"/>
</dbReference>
<keyword evidence="1" id="KW-0863">Zinc-finger</keyword>
<accession>A0AA35SWF2</accession>
<evidence type="ECO:0000313" key="5">
    <source>
        <dbReference type="Proteomes" id="UP001174909"/>
    </source>
</evidence>
<feature type="region of interest" description="Disordered" evidence="2">
    <location>
        <begin position="44"/>
        <end position="105"/>
    </location>
</feature>
<name>A0AA35SWF2_GEOBA</name>
<keyword evidence="5" id="KW-1185">Reference proteome</keyword>
<dbReference type="SUPFAM" id="SSF57756">
    <property type="entry name" value="Retrovirus zinc finger-like domains"/>
    <property type="match status" value="1"/>
</dbReference>
<feature type="domain" description="CCHC-type" evidence="3">
    <location>
        <begin position="230"/>
        <end position="243"/>
    </location>
</feature>
<evidence type="ECO:0000259" key="3">
    <source>
        <dbReference type="PROSITE" id="PS50158"/>
    </source>
</evidence>
<dbReference type="PANTHER" id="PTHR48453:SF1">
    <property type="entry name" value="CCHC-TYPE DOMAIN-CONTAINING PROTEIN"/>
    <property type="match status" value="1"/>
</dbReference>
<dbReference type="Proteomes" id="UP001174909">
    <property type="component" value="Unassembled WGS sequence"/>
</dbReference>